<dbReference type="STRING" id="1855283.SAMN05216382_1119"/>
<protein>
    <submittedName>
        <fullName evidence="1">Uncharacterized protein</fullName>
    </submittedName>
</protein>
<name>A0A1H7L138_9SPHN</name>
<gene>
    <name evidence="1" type="ORF">SAMN05216382_1119</name>
</gene>
<sequence>MGAILCNPGDHIMTRDYSTADTAPATIAFAIQPDDVAPVPLTPRGIYVGKGGTVIVRPADAQVDVAYRNLPDASYIALRVSHVRATGTTAGDLVGEA</sequence>
<dbReference type="AlphaFoldDB" id="A0A1H7L138"/>
<evidence type="ECO:0000313" key="1">
    <source>
        <dbReference type="EMBL" id="SEK92436.1"/>
    </source>
</evidence>
<accession>A0A1H7L138</accession>
<keyword evidence="2" id="KW-1185">Reference proteome</keyword>
<proteinExistence type="predicted"/>
<evidence type="ECO:0000313" key="2">
    <source>
        <dbReference type="Proteomes" id="UP000199214"/>
    </source>
</evidence>
<dbReference type="Proteomes" id="UP000199214">
    <property type="component" value="Unassembled WGS sequence"/>
</dbReference>
<dbReference type="EMBL" id="FNZZ01000002">
    <property type="protein sequence ID" value="SEK92436.1"/>
    <property type="molecule type" value="Genomic_DNA"/>
</dbReference>
<reference evidence="2" key="1">
    <citation type="submission" date="2016-10" db="EMBL/GenBank/DDBJ databases">
        <authorList>
            <person name="Varghese N."/>
            <person name="Submissions S."/>
        </authorList>
    </citation>
    <scope>NUCLEOTIDE SEQUENCE [LARGE SCALE GENOMIC DNA]</scope>
    <source>
        <strain evidence="2">JS21-1</strain>
    </source>
</reference>
<organism evidence="1 2">
    <name type="scientific">Sphingomonas palmae</name>
    <dbReference type="NCBI Taxonomy" id="1855283"/>
    <lineage>
        <taxon>Bacteria</taxon>
        <taxon>Pseudomonadati</taxon>
        <taxon>Pseudomonadota</taxon>
        <taxon>Alphaproteobacteria</taxon>
        <taxon>Sphingomonadales</taxon>
        <taxon>Sphingomonadaceae</taxon>
        <taxon>Sphingomonas</taxon>
    </lineage>
</organism>